<name>A0A0A1UGZ5_ENTIV</name>
<gene>
    <name evidence="1" type="ORF">EIN_141760</name>
</gene>
<accession>A0A0A1UGZ5</accession>
<proteinExistence type="predicted"/>
<dbReference type="EMBL" id="KB206149">
    <property type="protein sequence ID" value="ELP95304.1"/>
    <property type="molecule type" value="Genomic_DNA"/>
</dbReference>
<keyword evidence="2" id="KW-1185">Reference proteome</keyword>
<dbReference type="RefSeq" id="XP_004262075.1">
    <property type="nucleotide sequence ID" value="XM_004262027.1"/>
</dbReference>
<reference evidence="1 2" key="1">
    <citation type="submission" date="2012-10" db="EMBL/GenBank/DDBJ databases">
        <authorList>
            <person name="Zafar N."/>
            <person name="Inman J."/>
            <person name="Hall N."/>
            <person name="Lorenzi H."/>
            <person name="Caler E."/>
        </authorList>
    </citation>
    <scope>NUCLEOTIDE SEQUENCE [LARGE SCALE GENOMIC DNA]</scope>
    <source>
        <strain evidence="1 2">IP1</strain>
    </source>
</reference>
<organism evidence="1 2">
    <name type="scientific">Entamoeba invadens IP1</name>
    <dbReference type="NCBI Taxonomy" id="370355"/>
    <lineage>
        <taxon>Eukaryota</taxon>
        <taxon>Amoebozoa</taxon>
        <taxon>Evosea</taxon>
        <taxon>Archamoebae</taxon>
        <taxon>Mastigamoebida</taxon>
        <taxon>Entamoebidae</taxon>
        <taxon>Entamoeba</taxon>
    </lineage>
</organism>
<sequence>MTSMYMVYDNKIKVGANVDVLGVMLDAFFDMCYDRLKHLELMNSFIETFKDYFEVMKTVWGMEGNDKQKMLTRRLASNLKKIEQNKVVNEKSLTLEEEYMKYLEANNRQPRVWEGAIDINSK</sequence>
<dbReference type="AlphaFoldDB" id="A0A0A1UGZ5"/>
<evidence type="ECO:0000313" key="1">
    <source>
        <dbReference type="EMBL" id="ELP95304.1"/>
    </source>
</evidence>
<protein>
    <submittedName>
        <fullName evidence="1">Uncharacterized protein</fullName>
    </submittedName>
</protein>
<dbReference type="VEuPathDB" id="AmoebaDB:EIN_141760"/>
<dbReference type="GeneID" id="14894285"/>
<dbReference type="KEGG" id="eiv:EIN_141760"/>
<dbReference type="Proteomes" id="UP000014680">
    <property type="component" value="Unassembled WGS sequence"/>
</dbReference>
<evidence type="ECO:0000313" key="2">
    <source>
        <dbReference type="Proteomes" id="UP000014680"/>
    </source>
</evidence>